<evidence type="ECO:0000256" key="2">
    <source>
        <dbReference type="ARBA" id="ARBA00022475"/>
    </source>
</evidence>
<evidence type="ECO:0000256" key="5">
    <source>
        <dbReference type="ARBA" id="ARBA00022692"/>
    </source>
</evidence>
<dbReference type="InterPro" id="IPR001245">
    <property type="entry name" value="Ser-Thr/Tyr_kinase_cat_dom"/>
</dbReference>
<reference evidence="24" key="1">
    <citation type="journal article" date="2017" name="Plant J.">
        <title>The pomegranate (Punica granatum L.) genome and the genomics of punicalagin biosynthesis.</title>
        <authorList>
            <person name="Qin G."/>
            <person name="Xu C."/>
            <person name="Ming R."/>
            <person name="Tang H."/>
            <person name="Guyot R."/>
            <person name="Kramer E.M."/>
            <person name="Hu Y."/>
            <person name="Yi X."/>
            <person name="Qi Y."/>
            <person name="Xu X."/>
            <person name="Gao Z."/>
            <person name="Pan H."/>
            <person name="Jian J."/>
            <person name="Tian Y."/>
            <person name="Yue Z."/>
            <person name="Xu Y."/>
        </authorList>
    </citation>
    <scope>NUCLEOTIDE SEQUENCE [LARGE SCALE GENOMIC DNA]</scope>
    <source>
        <strain evidence="24">cv. Dabenzi</strain>
    </source>
</reference>
<dbReference type="SMART" id="SM00220">
    <property type="entry name" value="S_TKc"/>
    <property type="match status" value="1"/>
</dbReference>
<dbReference type="InterPro" id="IPR003609">
    <property type="entry name" value="Pan_app"/>
</dbReference>
<dbReference type="PIRSF" id="PIRSF000641">
    <property type="entry name" value="SRK"/>
    <property type="match status" value="1"/>
</dbReference>
<keyword evidence="2" id="KW-1003">Cell membrane</keyword>
<dbReference type="GO" id="GO:0004674">
    <property type="term" value="F:protein serine/threonine kinase activity"/>
    <property type="evidence" value="ECO:0007669"/>
    <property type="project" value="UniProtKB-KW"/>
</dbReference>
<keyword evidence="11 18" id="KW-0472">Membrane</keyword>
<feature type="signal peptide" evidence="19">
    <location>
        <begin position="1"/>
        <end position="21"/>
    </location>
</feature>
<evidence type="ECO:0000256" key="18">
    <source>
        <dbReference type="SAM" id="Phobius"/>
    </source>
</evidence>
<evidence type="ECO:0000256" key="12">
    <source>
        <dbReference type="ARBA" id="ARBA00023157"/>
    </source>
</evidence>
<dbReference type="InterPro" id="IPR000858">
    <property type="entry name" value="S_locus_glycoprot_dom"/>
</dbReference>
<dbReference type="InterPro" id="IPR008271">
    <property type="entry name" value="Ser/Thr_kinase_AS"/>
</dbReference>
<feature type="compositionally biased region" description="Polar residues" evidence="17">
    <location>
        <begin position="776"/>
        <end position="796"/>
    </location>
</feature>
<dbReference type="FunFam" id="2.90.10.10:FF:000001">
    <property type="entry name" value="G-type lectin S-receptor-like serine/threonine-protein kinase"/>
    <property type="match status" value="1"/>
</dbReference>
<evidence type="ECO:0000256" key="1">
    <source>
        <dbReference type="ARBA" id="ARBA00004251"/>
    </source>
</evidence>
<dbReference type="GO" id="GO:0106310">
    <property type="term" value="F:protein serine kinase activity"/>
    <property type="evidence" value="ECO:0007669"/>
    <property type="project" value="RHEA"/>
</dbReference>
<dbReference type="EMBL" id="MTKT01002534">
    <property type="protein sequence ID" value="OWM77577.1"/>
    <property type="molecule type" value="Genomic_DNA"/>
</dbReference>
<accession>A0A218WXQ6</accession>
<dbReference type="PROSITE" id="PS00108">
    <property type="entry name" value="PROTEIN_KINASE_ST"/>
    <property type="match status" value="1"/>
</dbReference>
<name>A0A218WXQ6_PUNGR</name>
<dbReference type="Pfam" id="PF00954">
    <property type="entry name" value="S_locus_glycop"/>
    <property type="match status" value="1"/>
</dbReference>
<dbReference type="PANTHER" id="PTHR27002">
    <property type="entry name" value="RECEPTOR-LIKE SERINE/THREONINE-PROTEIN KINASE SD1-8"/>
    <property type="match status" value="1"/>
</dbReference>
<dbReference type="InterPro" id="IPR011009">
    <property type="entry name" value="Kinase-like_dom_sf"/>
</dbReference>
<evidence type="ECO:0000256" key="6">
    <source>
        <dbReference type="ARBA" id="ARBA00022729"/>
    </source>
</evidence>
<dbReference type="PROSITE" id="PS50948">
    <property type="entry name" value="PAN"/>
    <property type="match status" value="1"/>
</dbReference>
<protein>
    <recommendedName>
        <fullName evidence="16">Receptor-like serine/threonine-protein kinase</fullName>
        <ecNumber evidence="16">2.7.11.1</ecNumber>
    </recommendedName>
</protein>
<dbReference type="InterPro" id="IPR000719">
    <property type="entry name" value="Prot_kinase_dom"/>
</dbReference>
<feature type="domain" description="Bulb-type lectin" evidence="21">
    <location>
        <begin position="27"/>
        <end position="149"/>
    </location>
</feature>
<evidence type="ECO:0000256" key="19">
    <source>
        <dbReference type="SAM" id="SignalP"/>
    </source>
</evidence>
<evidence type="ECO:0000256" key="4">
    <source>
        <dbReference type="ARBA" id="ARBA00022679"/>
    </source>
</evidence>
<evidence type="ECO:0000259" key="20">
    <source>
        <dbReference type="PROSITE" id="PS50011"/>
    </source>
</evidence>
<dbReference type="CDD" id="cd01098">
    <property type="entry name" value="PAN_AP_plant"/>
    <property type="match status" value="1"/>
</dbReference>
<dbReference type="CDD" id="cd00053">
    <property type="entry name" value="EGF"/>
    <property type="match status" value="1"/>
</dbReference>
<dbReference type="InterPro" id="IPR021820">
    <property type="entry name" value="S-locus_recpt_kinase_C"/>
</dbReference>
<dbReference type="CDD" id="cd00028">
    <property type="entry name" value="B_lectin"/>
    <property type="match status" value="1"/>
</dbReference>
<dbReference type="FunFam" id="1.10.510.10:FF:000060">
    <property type="entry name" value="G-type lectin S-receptor-like serine/threonine-protein kinase"/>
    <property type="match status" value="1"/>
</dbReference>
<feature type="transmembrane region" description="Helical" evidence="18">
    <location>
        <begin position="434"/>
        <end position="455"/>
    </location>
</feature>
<comment type="subcellular location">
    <subcellularLocation>
        <location evidence="1">Cell membrane</location>
        <topology evidence="1">Single-pass type I membrane protein</topology>
    </subcellularLocation>
</comment>
<dbReference type="SMART" id="SM00108">
    <property type="entry name" value="B_lectin"/>
    <property type="match status" value="1"/>
</dbReference>
<dbReference type="Pfam" id="PF11883">
    <property type="entry name" value="DUF3403"/>
    <property type="match status" value="1"/>
</dbReference>
<dbReference type="PROSITE" id="PS50927">
    <property type="entry name" value="BULB_LECTIN"/>
    <property type="match status" value="1"/>
</dbReference>
<dbReference type="Pfam" id="PF01453">
    <property type="entry name" value="B_lectin"/>
    <property type="match status" value="1"/>
</dbReference>
<dbReference type="Gene3D" id="1.10.510.10">
    <property type="entry name" value="Transferase(Phosphotransferase) domain 1"/>
    <property type="match status" value="1"/>
</dbReference>
<dbReference type="Pfam" id="PF08276">
    <property type="entry name" value="PAN_2"/>
    <property type="match status" value="1"/>
</dbReference>
<feature type="region of interest" description="Disordered" evidence="17">
    <location>
        <begin position="767"/>
        <end position="796"/>
    </location>
</feature>
<evidence type="ECO:0000256" key="8">
    <source>
        <dbReference type="ARBA" id="ARBA00022777"/>
    </source>
</evidence>
<comment type="catalytic activity">
    <reaction evidence="15 16">
        <text>L-seryl-[protein] + ATP = O-phospho-L-seryl-[protein] + ADP + H(+)</text>
        <dbReference type="Rhea" id="RHEA:17989"/>
        <dbReference type="Rhea" id="RHEA-COMP:9863"/>
        <dbReference type="Rhea" id="RHEA-COMP:11604"/>
        <dbReference type="ChEBI" id="CHEBI:15378"/>
        <dbReference type="ChEBI" id="CHEBI:29999"/>
        <dbReference type="ChEBI" id="CHEBI:30616"/>
        <dbReference type="ChEBI" id="CHEBI:83421"/>
        <dbReference type="ChEBI" id="CHEBI:456216"/>
        <dbReference type="EC" id="2.7.11.1"/>
    </reaction>
</comment>
<evidence type="ECO:0000259" key="22">
    <source>
        <dbReference type="PROSITE" id="PS50948"/>
    </source>
</evidence>
<dbReference type="SUPFAM" id="SSF56112">
    <property type="entry name" value="Protein kinase-like (PK-like)"/>
    <property type="match status" value="1"/>
</dbReference>
<comment type="catalytic activity">
    <reaction evidence="14 16">
        <text>L-threonyl-[protein] + ATP = O-phospho-L-threonyl-[protein] + ADP + H(+)</text>
        <dbReference type="Rhea" id="RHEA:46608"/>
        <dbReference type="Rhea" id="RHEA-COMP:11060"/>
        <dbReference type="Rhea" id="RHEA-COMP:11605"/>
        <dbReference type="ChEBI" id="CHEBI:15378"/>
        <dbReference type="ChEBI" id="CHEBI:30013"/>
        <dbReference type="ChEBI" id="CHEBI:30616"/>
        <dbReference type="ChEBI" id="CHEBI:61977"/>
        <dbReference type="ChEBI" id="CHEBI:456216"/>
        <dbReference type="EC" id="2.7.11.1"/>
    </reaction>
</comment>
<keyword evidence="9 16" id="KW-0067">ATP-binding</keyword>
<evidence type="ECO:0000256" key="14">
    <source>
        <dbReference type="ARBA" id="ARBA00047899"/>
    </source>
</evidence>
<dbReference type="PANTHER" id="PTHR27002:SF1082">
    <property type="entry name" value="OS06G0693000 PROTEIN"/>
    <property type="match status" value="1"/>
</dbReference>
<dbReference type="Pfam" id="PF07714">
    <property type="entry name" value="PK_Tyr_Ser-Thr"/>
    <property type="match status" value="1"/>
</dbReference>
<keyword evidence="6 19" id="KW-0732">Signal</keyword>
<dbReference type="FunFam" id="3.30.200.20:FF:000951">
    <property type="entry name" value="Uncharacterized protein"/>
    <property type="match status" value="1"/>
</dbReference>
<dbReference type="PROSITE" id="PS50011">
    <property type="entry name" value="PROTEIN_KINASE_DOM"/>
    <property type="match status" value="1"/>
</dbReference>
<dbReference type="EC" id="2.7.11.1" evidence="16"/>
<keyword evidence="4 16" id="KW-0808">Transferase</keyword>
<evidence type="ECO:0000256" key="3">
    <source>
        <dbReference type="ARBA" id="ARBA00022527"/>
    </source>
</evidence>
<evidence type="ECO:0000256" key="17">
    <source>
        <dbReference type="SAM" id="MobiDB-lite"/>
    </source>
</evidence>
<dbReference type="Proteomes" id="UP000197138">
    <property type="component" value="Unassembled WGS sequence"/>
</dbReference>
<dbReference type="InterPro" id="IPR001480">
    <property type="entry name" value="Bulb-type_lectin_dom"/>
</dbReference>
<keyword evidence="10 18" id="KW-1133">Transmembrane helix</keyword>
<dbReference type="Gene3D" id="2.90.10.10">
    <property type="entry name" value="Bulb-type lectin domain"/>
    <property type="match status" value="1"/>
</dbReference>
<gene>
    <name evidence="23" type="ORF">CDL15_Pgr016975</name>
</gene>
<evidence type="ECO:0000256" key="10">
    <source>
        <dbReference type="ARBA" id="ARBA00022989"/>
    </source>
</evidence>
<dbReference type="SMART" id="SM00473">
    <property type="entry name" value="PAN_AP"/>
    <property type="match status" value="1"/>
</dbReference>
<dbReference type="GO" id="GO:0005886">
    <property type="term" value="C:plasma membrane"/>
    <property type="evidence" value="ECO:0007669"/>
    <property type="project" value="UniProtKB-SubCell"/>
</dbReference>
<feature type="chain" id="PRO_5012307284" description="Receptor-like serine/threonine-protein kinase" evidence="19">
    <location>
        <begin position="22"/>
        <end position="796"/>
    </location>
</feature>
<evidence type="ECO:0000256" key="9">
    <source>
        <dbReference type="ARBA" id="ARBA00022840"/>
    </source>
</evidence>
<organism evidence="23 24">
    <name type="scientific">Punica granatum</name>
    <name type="common">Pomegranate</name>
    <dbReference type="NCBI Taxonomy" id="22663"/>
    <lineage>
        <taxon>Eukaryota</taxon>
        <taxon>Viridiplantae</taxon>
        <taxon>Streptophyta</taxon>
        <taxon>Embryophyta</taxon>
        <taxon>Tracheophyta</taxon>
        <taxon>Spermatophyta</taxon>
        <taxon>Magnoliopsida</taxon>
        <taxon>eudicotyledons</taxon>
        <taxon>Gunneridae</taxon>
        <taxon>Pentapetalae</taxon>
        <taxon>rosids</taxon>
        <taxon>malvids</taxon>
        <taxon>Myrtales</taxon>
        <taxon>Lythraceae</taxon>
        <taxon>Punica</taxon>
    </lineage>
</organism>
<keyword evidence="8 16" id="KW-0418">Kinase</keyword>
<dbReference type="CDD" id="cd14066">
    <property type="entry name" value="STKc_IRAK"/>
    <property type="match status" value="1"/>
</dbReference>
<keyword evidence="12" id="KW-1015">Disulfide bond</keyword>
<evidence type="ECO:0000256" key="13">
    <source>
        <dbReference type="ARBA" id="ARBA00023180"/>
    </source>
</evidence>
<keyword evidence="7 16" id="KW-0547">Nucleotide-binding</keyword>
<dbReference type="Gene3D" id="3.30.200.20">
    <property type="entry name" value="Phosphorylase Kinase, domain 1"/>
    <property type="match status" value="1"/>
</dbReference>
<evidence type="ECO:0000256" key="7">
    <source>
        <dbReference type="ARBA" id="ARBA00022741"/>
    </source>
</evidence>
<dbReference type="GO" id="GO:0048544">
    <property type="term" value="P:recognition of pollen"/>
    <property type="evidence" value="ECO:0007669"/>
    <property type="project" value="InterPro"/>
</dbReference>
<keyword evidence="13" id="KW-0325">Glycoprotein</keyword>
<dbReference type="SUPFAM" id="SSF51110">
    <property type="entry name" value="alpha-D-mannose-specific plant lectins"/>
    <property type="match status" value="1"/>
</dbReference>
<evidence type="ECO:0000256" key="15">
    <source>
        <dbReference type="ARBA" id="ARBA00048679"/>
    </source>
</evidence>
<evidence type="ECO:0000313" key="23">
    <source>
        <dbReference type="EMBL" id="OWM77577.1"/>
    </source>
</evidence>
<keyword evidence="3 16" id="KW-0723">Serine/threonine-protein kinase</keyword>
<comment type="similarity">
    <text evidence="16">Belongs to the protein kinase superfamily. Ser/Thr protein kinase family.</text>
</comment>
<feature type="domain" description="Apple" evidence="22">
    <location>
        <begin position="343"/>
        <end position="422"/>
    </location>
</feature>
<dbReference type="GO" id="GO:0005524">
    <property type="term" value="F:ATP binding"/>
    <property type="evidence" value="ECO:0007669"/>
    <property type="project" value="UniProtKB-KW"/>
</dbReference>
<proteinExistence type="inferred from homology"/>
<feature type="domain" description="Protein kinase" evidence="20">
    <location>
        <begin position="479"/>
        <end position="774"/>
    </location>
</feature>
<evidence type="ECO:0000256" key="16">
    <source>
        <dbReference type="PIRNR" id="PIRNR000641"/>
    </source>
</evidence>
<dbReference type="InterPro" id="IPR036426">
    <property type="entry name" value="Bulb-type_lectin_dom_sf"/>
</dbReference>
<evidence type="ECO:0000256" key="11">
    <source>
        <dbReference type="ARBA" id="ARBA00023136"/>
    </source>
</evidence>
<dbReference type="InterPro" id="IPR024171">
    <property type="entry name" value="SRK-like_kinase"/>
</dbReference>
<sequence>MMLIGGASLLFVLLLFSRCASEFSTTTDFVSSTRYLQDPESITSNGSIFRMGFFTPNGSKYRYVGIWYNNYPEFNPVWVANRERPIEDSLGKVMISEDGNLVIMDGKKDVVWSSNVTNSGRGNITAQLLDTGNLVLREANTSISGGVIWQSFEHMSDSFLPKMKLSSNARTNVSLMITSWKSSSDPSLGSFSGGINPLNIPEAFIWNGTLPHWRSGPWNGQIFIGLASMESVYLDGFSLQNDNEGTFSLTYSYAMAFISYYVLQSNGTLLQVYSGEEENDRGVSWSSYETECDVYGKCGPYGICDRSKSPICSCPRGFNPGNLEEWSRGNWTAGCVRETPTNCGSLNSSKRDGFLRLQKMKVPAFPEWSFPLKDECAKRCLSNCSCLAYAYAQGVGCMSWTGELLDMQKFSNAGVDVHIRLPSSELGKARDLKLVLAVTLSVGVVFIALSVLFLWMHARKRRGSKLLSFEELSTATDPFSSAIKLGEGGFGPVYMGKLLDGQEVAVKRLSRASDQGLEEFMNEMVVISKVQHRNLVRLLGCCVEREEKILVYEFMPNKSLDVFLFDPVKKDELDWSKRFKIIDGICRGLLYLHRDSRLRIIHRDLKASNILLDEELNPKISDFGMARIFGAKEDQANTRRVVGTYYMAPEYAMGGLFSEKSDVFSFGVLLLEIISGRRNTSFSQEEQYCSLLGFAWTLWNEGNIMALVDPVISNNSHQIEVRRCIHVGLLCTQELGNDRPTTSTVISMLNSEITDLRIPKRPAFTERQITHDTESSEQSEGTRSINHITITTIEGQ</sequence>
<comment type="caution">
    <text evidence="23">The sequence shown here is derived from an EMBL/GenBank/DDBJ whole genome shotgun (WGS) entry which is preliminary data.</text>
</comment>
<dbReference type="AlphaFoldDB" id="A0A218WXQ6"/>
<evidence type="ECO:0000259" key="21">
    <source>
        <dbReference type="PROSITE" id="PS50927"/>
    </source>
</evidence>
<keyword evidence="5 18" id="KW-0812">Transmembrane</keyword>
<evidence type="ECO:0000313" key="24">
    <source>
        <dbReference type="Proteomes" id="UP000197138"/>
    </source>
</evidence>